<dbReference type="EMBL" id="CP135443">
    <property type="protein sequence ID" value="WRY34066.1"/>
    <property type="molecule type" value="Genomic_DNA"/>
</dbReference>
<evidence type="ECO:0000259" key="7">
    <source>
        <dbReference type="Pfam" id="PF04265"/>
    </source>
</evidence>
<keyword evidence="9" id="KW-1185">Reference proteome</keyword>
<gene>
    <name evidence="8" type="ORF">RPE78_01870</name>
</gene>
<feature type="domain" description="Thiamin pyrophosphokinase catalytic" evidence="6">
    <location>
        <begin position="33"/>
        <end position="126"/>
    </location>
</feature>
<dbReference type="EC" id="2.7.6.2" evidence="5"/>
<evidence type="ECO:0000256" key="2">
    <source>
        <dbReference type="ARBA" id="ARBA00022741"/>
    </source>
</evidence>
<feature type="domain" description="Thiamin pyrophosphokinase thiamin-binding" evidence="7">
    <location>
        <begin position="153"/>
        <end position="201"/>
    </location>
</feature>
<proteinExistence type="predicted"/>
<evidence type="ECO:0000313" key="8">
    <source>
        <dbReference type="EMBL" id="WRY34066.1"/>
    </source>
</evidence>
<sequence>MTESPVLSRKTGITLLGGGQIDPRDVYHAMTIAPHLVAADGGANQALALELMPEAVIGDMDSFDPAHRGRITAERLHHIAEQDSTDFGKCLRLTQAPFYLGLGFTGRRLDHTLAALSALAHPPRKKIILIDAEDIVFCAPPEMALTLPVQSRFSLYPLGPSAGTSTGLRWPIDGLTLEPCGQIGTSNEVTGPVTLQMTGPCLVLLPKTALGEALRALGCV</sequence>
<dbReference type="Proteomes" id="UP001623290">
    <property type="component" value="Chromosome"/>
</dbReference>
<evidence type="ECO:0000313" key="9">
    <source>
        <dbReference type="Proteomes" id="UP001623290"/>
    </source>
</evidence>
<evidence type="ECO:0000256" key="5">
    <source>
        <dbReference type="NCBIfam" id="TIGR01378"/>
    </source>
</evidence>
<keyword evidence="2" id="KW-0547">Nucleotide-binding</keyword>
<dbReference type="Pfam" id="PF04263">
    <property type="entry name" value="TPK_catalytic"/>
    <property type="match status" value="1"/>
</dbReference>
<keyword evidence="3" id="KW-0418">Kinase</keyword>
<dbReference type="NCBIfam" id="TIGR01378">
    <property type="entry name" value="thi_PPkinase"/>
    <property type="match status" value="1"/>
</dbReference>
<evidence type="ECO:0000256" key="4">
    <source>
        <dbReference type="ARBA" id="ARBA00022840"/>
    </source>
</evidence>
<reference evidence="8 9" key="1">
    <citation type="submission" date="2023-09" db="EMBL/GenBank/DDBJ databases">
        <title>Thioclava shenzhenensis sp. nov., a multidrug resistant bacteria-antagonizing species isolated from coastal seawater.</title>
        <authorList>
            <person name="Long M."/>
        </authorList>
    </citation>
    <scope>NUCLEOTIDE SEQUENCE [LARGE SCALE GENOMIC DNA]</scope>
    <source>
        <strain evidence="8 9">FTW29</strain>
    </source>
</reference>
<keyword evidence="1 8" id="KW-0808">Transferase</keyword>
<dbReference type="InterPro" id="IPR007371">
    <property type="entry name" value="TPK_catalytic"/>
</dbReference>
<dbReference type="CDD" id="cd07995">
    <property type="entry name" value="TPK"/>
    <property type="match status" value="1"/>
</dbReference>
<dbReference type="RefSeq" id="WP_339107830.1">
    <property type="nucleotide sequence ID" value="NZ_CP135443.1"/>
</dbReference>
<name>A0ABZ1E2M1_9RHOB</name>
<evidence type="ECO:0000256" key="1">
    <source>
        <dbReference type="ARBA" id="ARBA00022679"/>
    </source>
</evidence>
<accession>A0ABZ1E2M1</accession>
<dbReference type="InterPro" id="IPR036759">
    <property type="entry name" value="TPK_catalytic_sf"/>
</dbReference>
<dbReference type="InterPro" id="IPR053149">
    <property type="entry name" value="TPK"/>
</dbReference>
<dbReference type="Gene3D" id="3.40.50.10240">
    <property type="entry name" value="Thiamin pyrophosphokinase, catalytic domain"/>
    <property type="match status" value="1"/>
</dbReference>
<protein>
    <recommendedName>
        <fullName evidence="5">Thiamine diphosphokinase</fullName>
        <ecNumber evidence="5">2.7.6.2</ecNumber>
    </recommendedName>
</protein>
<dbReference type="InterPro" id="IPR006282">
    <property type="entry name" value="Thi_PPkinase"/>
</dbReference>
<organism evidence="8 9">
    <name type="scientific">Thioclava litoralis</name>
    <dbReference type="NCBI Taxonomy" id="3076557"/>
    <lineage>
        <taxon>Bacteria</taxon>
        <taxon>Pseudomonadati</taxon>
        <taxon>Pseudomonadota</taxon>
        <taxon>Alphaproteobacteria</taxon>
        <taxon>Rhodobacterales</taxon>
        <taxon>Paracoccaceae</taxon>
        <taxon>Thioclava</taxon>
    </lineage>
</organism>
<dbReference type="SUPFAM" id="SSF63999">
    <property type="entry name" value="Thiamin pyrophosphokinase, catalytic domain"/>
    <property type="match status" value="1"/>
</dbReference>
<dbReference type="PANTHER" id="PTHR41299:SF1">
    <property type="entry name" value="THIAMINE PYROPHOSPHOKINASE"/>
    <property type="match status" value="1"/>
</dbReference>
<dbReference type="Pfam" id="PF04265">
    <property type="entry name" value="TPK_B1_binding"/>
    <property type="match status" value="1"/>
</dbReference>
<dbReference type="InterPro" id="IPR007373">
    <property type="entry name" value="Thiamin_PyroPKinase_B1-bd"/>
</dbReference>
<dbReference type="PANTHER" id="PTHR41299">
    <property type="entry name" value="THIAMINE PYROPHOSPHOKINASE"/>
    <property type="match status" value="1"/>
</dbReference>
<dbReference type="SUPFAM" id="SSF63862">
    <property type="entry name" value="Thiamin pyrophosphokinase, substrate-binding domain"/>
    <property type="match status" value="1"/>
</dbReference>
<evidence type="ECO:0000259" key="6">
    <source>
        <dbReference type="Pfam" id="PF04263"/>
    </source>
</evidence>
<evidence type="ECO:0000256" key="3">
    <source>
        <dbReference type="ARBA" id="ARBA00022777"/>
    </source>
</evidence>
<dbReference type="InterPro" id="IPR036371">
    <property type="entry name" value="TPK_B1-bd_sf"/>
</dbReference>
<keyword evidence="4" id="KW-0067">ATP-binding</keyword>
<dbReference type="GO" id="GO:0004788">
    <property type="term" value="F:thiamine diphosphokinase activity"/>
    <property type="evidence" value="ECO:0007669"/>
    <property type="project" value="UniProtKB-EC"/>
</dbReference>